<keyword evidence="3" id="KW-1185">Reference proteome</keyword>
<evidence type="ECO:0000313" key="3">
    <source>
        <dbReference type="Proteomes" id="UP001500034"/>
    </source>
</evidence>
<accession>A0ABP7SB89</accession>
<evidence type="ECO:0000313" key="2">
    <source>
        <dbReference type="EMBL" id="GAA4009381.1"/>
    </source>
</evidence>
<reference evidence="3" key="1">
    <citation type="journal article" date="2019" name="Int. J. Syst. Evol. Microbiol.">
        <title>The Global Catalogue of Microorganisms (GCM) 10K type strain sequencing project: providing services to taxonomists for standard genome sequencing and annotation.</title>
        <authorList>
            <consortium name="The Broad Institute Genomics Platform"/>
            <consortium name="The Broad Institute Genome Sequencing Center for Infectious Disease"/>
            <person name="Wu L."/>
            <person name="Ma J."/>
        </authorList>
    </citation>
    <scope>NUCLEOTIDE SEQUENCE [LARGE SCALE GENOMIC DNA]</scope>
    <source>
        <strain evidence="3">JCM 17027</strain>
    </source>
</reference>
<feature type="compositionally biased region" description="Gly residues" evidence="1">
    <location>
        <begin position="35"/>
        <end position="51"/>
    </location>
</feature>
<gene>
    <name evidence="2" type="ORF">GCM10022384_63690</name>
</gene>
<sequence length="75" mass="7951">MALMISRMTIAPETRRTRKRSMGRDFPDGAPSPGVEGGGPARGGGRMGGGRPRGKVRAYFLTYSLQSATQLLPAS</sequence>
<evidence type="ECO:0000256" key="1">
    <source>
        <dbReference type="SAM" id="MobiDB-lite"/>
    </source>
</evidence>
<dbReference type="Proteomes" id="UP001500034">
    <property type="component" value="Unassembled WGS sequence"/>
</dbReference>
<proteinExistence type="predicted"/>
<comment type="caution">
    <text evidence="2">The sequence shown here is derived from an EMBL/GenBank/DDBJ whole genome shotgun (WGS) entry which is preliminary data.</text>
</comment>
<organism evidence="2 3">
    <name type="scientific">Streptomyces marokkonensis</name>
    <dbReference type="NCBI Taxonomy" id="324855"/>
    <lineage>
        <taxon>Bacteria</taxon>
        <taxon>Bacillati</taxon>
        <taxon>Actinomycetota</taxon>
        <taxon>Actinomycetes</taxon>
        <taxon>Kitasatosporales</taxon>
        <taxon>Streptomycetaceae</taxon>
        <taxon>Streptomyces</taxon>
    </lineage>
</organism>
<feature type="region of interest" description="Disordered" evidence="1">
    <location>
        <begin position="1"/>
        <end position="53"/>
    </location>
</feature>
<protein>
    <submittedName>
        <fullName evidence="2">Uncharacterized protein</fullName>
    </submittedName>
</protein>
<name>A0ABP7SB89_9ACTN</name>
<dbReference type="EMBL" id="BAABCQ010000201">
    <property type="protein sequence ID" value="GAA4009381.1"/>
    <property type="molecule type" value="Genomic_DNA"/>
</dbReference>